<name>A0AAV4Q2R5_9ARAC</name>
<protein>
    <submittedName>
        <fullName evidence="1">Uncharacterized protein</fullName>
    </submittedName>
</protein>
<organism evidence="1 2">
    <name type="scientific">Caerostris darwini</name>
    <dbReference type="NCBI Taxonomy" id="1538125"/>
    <lineage>
        <taxon>Eukaryota</taxon>
        <taxon>Metazoa</taxon>
        <taxon>Ecdysozoa</taxon>
        <taxon>Arthropoda</taxon>
        <taxon>Chelicerata</taxon>
        <taxon>Arachnida</taxon>
        <taxon>Araneae</taxon>
        <taxon>Araneomorphae</taxon>
        <taxon>Entelegynae</taxon>
        <taxon>Araneoidea</taxon>
        <taxon>Araneidae</taxon>
        <taxon>Caerostris</taxon>
    </lineage>
</organism>
<reference evidence="1 2" key="1">
    <citation type="submission" date="2021-06" db="EMBL/GenBank/DDBJ databases">
        <title>Caerostris darwini draft genome.</title>
        <authorList>
            <person name="Kono N."/>
            <person name="Arakawa K."/>
        </authorList>
    </citation>
    <scope>NUCLEOTIDE SEQUENCE [LARGE SCALE GENOMIC DNA]</scope>
</reference>
<evidence type="ECO:0000313" key="1">
    <source>
        <dbReference type="EMBL" id="GIY02682.1"/>
    </source>
</evidence>
<gene>
    <name evidence="1" type="ORF">CDAR_194231</name>
</gene>
<comment type="caution">
    <text evidence="1">The sequence shown here is derived from an EMBL/GenBank/DDBJ whole genome shotgun (WGS) entry which is preliminary data.</text>
</comment>
<sequence length="89" mass="10216">MSQRPQRNSPLPNSLKTLKYCLIPKPIPSRNGDRKFRISSEASQVWGKFRVRGQLRTFHGEGNIVEIFHERGAPLTTTPENVRKICQDV</sequence>
<dbReference type="EMBL" id="BPLQ01003719">
    <property type="protein sequence ID" value="GIY02682.1"/>
    <property type="molecule type" value="Genomic_DNA"/>
</dbReference>
<evidence type="ECO:0000313" key="2">
    <source>
        <dbReference type="Proteomes" id="UP001054837"/>
    </source>
</evidence>
<accession>A0AAV4Q2R5</accession>
<keyword evidence="2" id="KW-1185">Reference proteome</keyword>
<proteinExistence type="predicted"/>
<dbReference type="Proteomes" id="UP001054837">
    <property type="component" value="Unassembled WGS sequence"/>
</dbReference>
<dbReference type="AlphaFoldDB" id="A0AAV4Q2R5"/>